<comment type="similarity">
    <text evidence="1">Belongs to the glycosyl hydrolase 16 family.</text>
</comment>
<evidence type="ECO:0000256" key="2">
    <source>
        <dbReference type="SAM" id="MobiDB-lite"/>
    </source>
</evidence>
<organism evidence="4 5">
    <name type="scientific">Nocardioides seonyuensis</name>
    <dbReference type="NCBI Taxonomy" id="2518371"/>
    <lineage>
        <taxon>Bacteria</taxon>
        <taxon>Bacillati</taxon>
        <taxon>Actinomycetota</taxon>
        <taxon>Actinomycetes</taxon>
        <taxon>Propionibacteriales</taxon>
        <taxon>Nocardioidaceae</taxon>
        <taxon>Nocardioides</taxon>
    </lineage>
</organism>
<dbReference type="Pfam" id="PF00722">
    <property type="entry name" value="Glyco_hydro_16"/>
    <property type="match status" value="1"/>
</dbReference>
<evidence type="ECO:0000313" key="4">
    <source>
        <dbReference type="EMBL" id="QBX55877.1"/>
    </source>
</evidence>
<dbReference type="PANTHER" id="PTHR10963:SF55">
    <property type="entry name" value="GLYCOSIDE HYDROLASE FAMILY 16 PROTEIN"/>
    <property type="match status" value="1"/>
</dbReference>
<dbReference type="InterPro" id="IPR050546">
    <property type="entry name" value="Glycosyl_Hydrlase_16"/>
</dbReference>
<dbReference type="OrthoDB" id="9809583at2"/>
<name>A0A4P7II33_9ACTN</name>
<protein>
    <submittedName>
        <fullName evidence="4">Glycoside hydrolase family 16 protein</fullName>
    </submittedName>
</protein>
<dbReference type="Proteomes" id="UP000294853">
    <property type="component" value="Chromosome"/>
</dbReference>
<feature type="domain" description="GH16" evidence="3">
    <location>
        <begin position="171"/>
        <end position="420"/>
    </location>
</feature>
<keyword evidence="5" id="KW-1185">Reference proteome</keyword>
<reference evidence="4 5" key="1">
    <citation type="submission" date="2019-03" db="EMBL/GenBank/DDBJ databases">
        <title>Three New Species of Nocardioides, Nocardioides euryhalodurans sp. nov., Nocardioides seonyuensis sp. nov. and Nocardioides eburneoflavus sp. nov. Iolated from Soil.</title>
        <authorList>
            <person name="Roh S.G."/>
            <person name="Lee C."/>
            <person name="Kim M.-K."/>
            <person name="Kim S.B."/>
        </authorList>
    </citation>
    <scope>NUCLEOTIDE SEQUENCE [LARGE SCALE GENOMIC DNA]</scope>
    <source>
        <strain evidence="4 5">MMS17-SY207-3</strain>
    </source>
</reference>
<evidence type="ECO:0000256" key="1">
    <source>
        <dbReference type="ARBA" id="ARBA00006865"/>
    </source>
</evidence>
<dbReference type="GO" id="GO:0005975">
    <property type="term" value="P:carbohydrate metabolic process"/>
    <property type="evidence" value="ECO:0007669"/>
    <property type="project" value="InterPro"/>
</dbReference>
<dbReference type="Gene3D" id="2.60.120.200">
    <property type="match status" value="1"/>
</dbReference>
<keyword evidence="4" id="KW-0378">Hydrolase</keyword>
<dbReference type="AlphaFoldDB" id="A0A4P7II33"/>
<dbReference type="InterPro" id="IPR000757">
    <property type="entry name" value="Beta-glucanase-like"/>
</dbReference>
<gene>
    <name evidence="4" type="ORF">EXE58_10675</name>
</gene>
<accession>A0A4P7II33</accession>
<dbReference type="InterPro" id="IPR013320">
    <property type="entry name" value="ConA-like_dom_sf"/>
</dbReference>
<dbReference type="SUPFAM" id="SSF49899">
    <property type="entry name" value="Concanavalin A-like lectins/glucanases"/>
    <property type="match status" value="1"/>
</dbReference>
<dbReference type="EMBL" id="CP038436">
    <property type="protein sequence ID" value="QBX55877.1"/>
    <property type="molecule type" value="Genomic_DNA"/>
</dbReference>
<dbReference type="CDD" id="cd08023">
    <property type="entry name" value="GH16_laminarinase_like"/>
    <property type="match status" value="1"/>
</dbReference>
<dbReference type="PROSITE" id="PS51762">
    <property type="entry name" value="GH16_2"/>
    <property type="match status" value="1"/>
</dbReference>
<evidence type="ECO:0000313" key="5">
    <source>
        <dbReference type="Proteomes" id="UP000294853"/>
    </source>
</evidence>
<dbReference type="PANTHER" id="PTHR10963">
    <property type="entry name" value="GLYCOSYL HYDROLASE-RELATED"/>
    <property type="match status" value="1"/>
</dbReference>
<dbReference type="KEGG" id="nsn:EXE58_10675"/>
<evidence type="ECO:0000259" key="3">
    <source>
        <dbReference type="PROSITE" id="PS51762"/>
    </source>
</evidence>
<sequence>MAFGGASRRDSNPHRSHAAPRVEFGMDSPGLASSARLLRMRPRHKSSPLLVAALLGALTLAGCSGAEPDSEPASAPSYDSEGVTARVLPQLAAEPSDETLAADEAAWVVEAKVKDAEAGAAVRLLALQDDEWETVDEAELDKRGRATLTTTADGELHVVTEGEDGDIGDAVTTQDAPAESFVDDFDEDSLSGEKPTWGTRDQGYIGVRQCSKADPAAAEVSDGVLKLSVLDDPDKEQCTVKGEQYDYRLNGHVGTEHSYSFTYGYAAARVKFHEDRGQHGSFWIQSPGGGVGPTQPEAGAEIDVIEYFGDDHPQGGLTSFTYWSDPSGKKNTQGGWIEDAEDYGDDWSEQFHVFSVEWTPKEYVFRIDGQVTHRLKGKTSAQPEFLILSLLSSDYELEHSEELPQTMEVDWARVWETPAG</sequence>
<feature type="region of interest" description="Disordered" evidence="2">
    <location>
        <begin position="1"/>
        <end position="27"/>
    </location>
</feature>
<proteinExistence type="inferred from homology"/>
<dbReference type="GO" id="GO:0004553">
    <property type="term" value="F:hydrolase activity, hydrolyzing O-glycosyl compounds"/>
    <property type="evidence" value="ECO:0007669"/>
    <property type="project" value="InterPro"/>
</dbReference>